<protein>
    <recommendedName>
        <fullName evidence="11">HTH-type transcriptional regulatory protein TyrR</fullName>
    </recommendedName>
</protein>
<dbReference type="CDD" id="cd04877">
    <property type="entry name" value="ACT_TyrR"/>
    <property type="match status" value="1"/>
</dbReference>
<evidence type="ECO:0000256" key="4">
    <source>
        <dbReference type="ARBA" id="ARBA00022741"/>
    </source>
</evidence>
<dbReference type="Gene3D" id="1.10.8.60">
    <property type="match status" value="1"/>
</dbReference>
<evidence type="ECO:0000256" key="2">
    <source>
        <dbReference type="ARBA" id="ARBA00022490"/>
    </source>
</evidence>
<evidence type="ECO:0000313" key="15">
    <source>
        <dbReference type="EMBL" id="NMP33356.1"/>
    </source>
</evidence>
<dbReference type="PANTHER" id="PTHR32071">
    <property type="entry name" value="TRANSCRIPTIONAL REGULATORY PROTEIN"/>
    <property type="match status" value="1"/>
</dbReference>
<comment type="subcellular location">
    <subcellularLocation>
        <location evidence="1">Cytoplasm</location>
    </subcellularLocation>
</comment>
<dbReference type="InterPro" id="IPR025662">
    <property type="entry name" value="Sigma_54_int_dom_ATP-bd_1"/>
</dbReference>
<evidence type="ECO:0000256" key="5">
    <source>
        <dbReference type="ARBA" id="ARBA00022797"/>
    </source>
</evidence>
<dbReference type="InterPro" id="IPR000014">
    <property type="entry name" value="PAS"/>
</dbReference>
<keyword evidence="5" id="KW-0058">Aromatic hydrocarbons catabolism</keyword>
<dbReference type="GO" id="GO:0006355">
    <property type="term" value="P:regulation of DNA-templated transcription"/>
    <property type="evidence" value="ECO:0007669"/>
    <property type="project" value="InterPro"/>
</dbReference>
<dbReference type="PROSITE" id="PS00675">
    <property type="entry name" value="SIGMA54_INTERACT_1"/>
    <property type="match status" value="1"/>
</dbReference>
<name>A0A7Y0LF96_9GAMM</name>
<dbReference type="Gene3D" id="3.40.50.300">
    <property type="entry name" value="P-loop containing nucleotide triphosphate hydrolases"/>
    <property type="match status" value="1"/>
</dbReference>
<dbReference type="Proteomes" id="UP000568664">
    <property type="component" value="Unassembled WGS sequence"/>
</dbReference>
<evidence type="ECO:0000256" key="1">
    <source>
        <dbReference type="ARBA" id="ARBA00004496"/>
    </source>
</evidence>
<gene>
    <name evidence="15" type="primary">tyrR</name>
    <name evidence="15" type="ORF">HII17_17545</name>
</gene>
<dbReference type="AlphaFoldDB" id="A0A7Y0LF96"/>
<keyword evidence="4" id="KW-0547">Nucleotide-binding</keyword>
<dbReference type="Pfam" id="PF25601">
    <property type="entry name" value="AAA_lid_14"/>
    <property type="match status" value="1"/>
</dbReference>
<keyword evidence="3" id="KW-0678">Repressor</keyword>
<evidence type="ECO:0000259" key="12">
    <source>
        <dbReference type="PROSITE" id="PS50045"/>
    </source>
</evidence>
<feature type="domain" description="Sigma-54 factor interaction" evidence="12">
    <location>
        <begin position="207"/>
        <end position="433"/>
    </location>
</feature>
<keyword evidence="7" id="KW-0805">Transcription regulation</keyword>
<dbReference type="GO" id="GO:0005524">
    <property type="term" value="F:ATP binding"/>
    <property type="evidence" value="ECO:0007669"/>
    <property type="project" value="UniProtKB-KW"/>
</dbReference>
<dbReference type="CDD" id="cd00009">
    <property type="entry name" value="AAA"/>
    <property type="match status" value="1"/>
</dbReference>
<dbReference type="PROSITE" id="PS00676">
    <property type="entry name" value="SIGMA54_INTERACT_2"/>
    <property type="match status" value="1"/>
</dbReference>
<proteinExistence type="predicted"/>
<keyword evidence="16" id="KW-1185">Reference proteome</keyword>
<dbReference type="PROSITE" id="PS00688">
    <property type="entry name" value="SIGMA54_INTERACT_3"/>
    <property type="match status" value="1"/>
</dbReference>
<evidence type="ECO:0000259" key="14">
    <source>
        <dbReference type="PROSITE" id="PS51671"/>
    </source>
</evidence>
<dbReference type="SUPFAM" id="SSF52540">
    <property type="entry name" value="P-loop containing nucleoside triphosphate hydrolases"/>
    <property type="match status" value="1"/>
</dbReference>
<dbReference type="InterPro" id="IPR025943">
    <property type="entry name" value="Sigma_54_int_dom_ATP-bd_2"/>
</dbReference>
<evidence type="ECO:0000256" key="3">
    <source>
        <dbReference type="ARBA" id="ARBA00022491"/>
    </source>
</evidence>
<dbReference type="InterPro" id="IPR058031">
    <property type="entry name" value="AAA_lid_NorR"/>
</dbReference>
<dbReference type="InterPro" id="IPR035965">
    <property type="entry name" value="PAS-like_dom_sf"/>
</dbReference>
<evidence type="ECO:0000256" key="9">
    <source>
        <dbReference type="ARBA" id="ARBA00023159"/>
    </source>
</evidence>
<organism evidence="15 16">
    <name type="scientific">Thalassotalea algicola</name>
    <dbReference type="NCBI Taxonomy" id="2716224"/>
    <lineage>
        <taxon>Bacteria</taxon>
        <taxon>Pseudomonadati</taxon>
        <taxon>Pseudomonadota</taxon>
        <taxon>Gammaproteobacteria</taxon>
        <taxon>Alteromonadales</taxon>
        <taxon>Colwelliaceae</taxon>
        <taxon>Thalassotalea</taxon>
    </lineage>
</organism>
<dbReference type="FunFam" id="3.40.50.300:FF:000006">
    <property type="entry name" value="DNA-binding transcriptional regulator NtrC"/>
    <property type="match status" value="1"/>
</dbReference>
<evidence type="ECO:0000256" key="7">
    <source>
        <dbReference type="ARBA" id="ARBA00023015"/>
    </source>
</evidence>
<dbReference type="Gene3D" id="3.30.450.20">
    <property type="entry name" value="PAS domain"/>
    <property type="match status" value="1"/>
</dbReference>
<accession>A0A7Y0LF96</accession>
<evidence type="ECO:0000256" key="6">
    <source>
        <dbReference type="ARBA" id="ARBA00022840"/>
    </source>
</evidence>
<dbReference type="InterPro" id="IPR030828">
    <property type="entry name" value="HTH_TyrR"/>
</dbReference>
<dbReference type="NCBIfam" id="NF008085">
    <property type="entry name" value="PRK10820.1"/>
    <property type="match status" value="1"/>
</dbReference>
<dbReference type="InterPro" id="IPR025944">
    <property type="entry name" value="Sigma_54_int_dom_CS"/>
</dbReference>
<dbReference type="GO" id="GO:0005737">
    <property type="term" value="C:cytoplasm"/>
    <property type="evidence" value="ECO:0007669"/>
    <property type="project" value="UniProtKB-SubCell"/>
</dbReference>
<dbReference type="PROSITE" id="PS50045">
    <property type="entry name" value="SIGMA54_INTERACT_4"/>
    <property type="match status" value="1"/>
</dbReference>
<evidence type="ECO:0000256" key="11">
    <source>
        <dbReference type="ARBA" id="ARBA00029500"/>
    </source>
</evidence>
<keyword evidence="8" id="KW-0238">DNA-binding</keyword>
<keyword evidence="6" id="KW-0067">ATP-binding</keyword>
<dbReference type="InterPro" id="IPR009057">
    <property type="entry name" value="Homeodomain-like_sf"/>
</dbReference>
<evidence type="ECO:0000256" key="8">
    <source>
        <dbReference type="ARBA" id="ARBA00023125"/>
    </source>
</evidence>
<dbReference type="PANTHER" id="PTHR32071:SF3">
    <property type="entry name" value="HTH-TYPE TRANSCRIPTIONAL REGULATORY PROTEIN TYRR"/>
    <property type="match status" value="1"/>
</dbReference>
<dbReference type="Gene3D" id="3.30.70.260">
    <property type="match status" value="1"/>
</dbReference>
<evidence type="ECO:0000259" key="13">
    <source>
        <dbReference type="PROSITE" id="PS50112"/>
    </source>
</evidence>
<dbReference type="Gene3D" id="1.10.10.60">
    <property type="entry name" value="Homeodomain-like"/>
    <property type="match status" value="1"/>
</dbReference>
<evidence type="ECO:0000256" key="10">
    <source>
        <dbReference type="ARBA" id="ARBA00023163"/>
    </source>
</evidence>
<reference evidence="15 16" key="1">
    <citation type="submission" date="2020-04" db="EMBL/GenBank/DDBJ databases">
        <title>Thalassotalea sp. M1531, isolated from the surface of marine red alga.</title>
        <authorList>
            <person name="Pang L."/>
            <person name="Lu D.-C."/>
        </authorList>
    </citation>
    <scope>NUCLEOTIDE SEQUENCE [LARGE SCALE GENOMIC DNA]</scope>
    <source>
        <strain evidence="15 16">M1531</strain>
    </source>
</reference>
<dbReference type="InterPro" id="IPR002078">
    <property type="entry name" value="Sigma_54_int"/>
</dbReference>
<dbReference type="PROSITE" id="PS50112">
    <property type="entry name" value="PAS"/>
    <property type="match status" value="1"/>
</dbReference>
<dbReference type="GO" id="GO:0003677">
    <property type="term" value="F:DNA binding"/>
    <property type="evidence" value="ECO:0007669"/>
    <property type="project" value="UniProtKB-KW"/>
</dbReference>
<dbReference type="PROSITE" id="PS51671">
    <property type="entry name" value="ACT"/>
    <property type="match status" value="1"/>
</dbReference>
<dbReference type="SUPFAM" id="SSF55785">
    <property type="entry name" value="PYP-like sensor domain (PAS domain)"/>
    <property type="match status" value="1"/>
</dbReference>
<feature type="domain" description="PAS" evidence="13">
    <location>
        <begin position="79"/>
        <end position="125"/>
    </location>
</feature>
<dbReference type="SUPFAM" id="SSF46689">
    <property type="entry name" value="Homeodomain-like"/>
    <property type="match status" value="1"/>
</dbReference>
<sequence length="517" mass="58082">MRLEIICMDRVGIAQQVLGVFVEHKINIKGIDAVTETGHIYVHIPDLEFSELQSFMPQLRLIDGVQDVKTTPFMPSERERKELATLIKTFPDPFISTDSKGNIRGVNDVAISIMGESLIEVIGEQAGNWIKGFNINRWLESEEVLAQTRRLKFKDEDYVADILPVDVYDEEGSSIIAGAVFILKSEARLGQQMSAFKQTNDNNFSGIQTTSSAMRKVVREAKRMALLESSMLIVGETGVGKELVAKACHDASDRAERPFMTLNCASLPDDVAETELFGCGTQSGTPAKRGLFELADGGTIFLDEVGEMSPKLQIKLLRVIQDGSFRRVDDEQEINVNVRFISSTNKDLLNLISQGEFREDLYYRLNVLGLNIPSLRERRADILPLAEHFISKAGQLTGKYNLSMTEECRDFIEHYPWPGNVRQLENVLIRAVSLLEGTVLETSLLQLPSYTREHGYLEQEFEGTLDGAVKKFEADLLRKLYPAYPSTRQLAKKLGLSHTAIANKLREYDINKKTVKI</sequence>
<keyword evidence="9" id="KW-0010">Activator</keyword>
<dbReference type="InterPro" id="IPR003593">
    <property type="entry name" value="AAA+_ATPase"/>
</dbReference>
<feature type="domain" description="ACT" evidence="14">
    <location>
        <begin position="2"/>
        <end position="73"/>
    </location>
</feature>
<evidence type="ECO:0000313" key="16">
    <source>
        <dbReference type="Proteomes" id="UP000568664"/>
    </source>
</evidence>
<dbReference type="NCBIfam" id="TIGR04381">
    <property type="entry name" value="HTH_TypR"/>
    <property type="match status" value="1"/>
</dbReference>
<dbReference type="Pfam" id="PF18024">
    <property type="entry name" value="HTH_50"/>
    <property type="match status" value="1"/>
</dbReference>
<dbReference type="InterPro" id="IPR045865">
    <property type="entry name" value="ACT-like_dom_sf"/>
</dbReference>
<dbReference type="SMART" id="SM00382">
    <property type="entry name" value="AAA"/>
    <property type="match status" value="1"/>
</dbReference>
<dbReference type="EMBL" id="JABBXH010000008">
    <property type="protein sequence ID" value="NMP33356.1"/>
    <property type="molecule type" value="Genomic_DNA"/>
</dbReference>
<keyword evidence="2" id="KW-0963">Cytoplasm</keyword>
<comment type="caution">
    <text evidence="15">The sequence shown here is derived from an EMBL/GenBank/DDBJ whole genome shotgun (WGS) entry which is preliminary data.</text>
</comment>
<dbReference type="RefSeq" id="WP_169076679.1">
    <property type="nucleotide sequence ID" value="NZ_JABBXH010000008.1"/>
</dbReference>
<keyword evidence="10" id="KW-0804">Transcription</keyword>
<dbReference type="Pfam" id="PF00158">
    <property type="entry name" value="Sigma54_activat"/>
    <property type="match status" value="1"/>
</dbReference>
<dbReference type="InterPro" id="IPR027417">
    <property type="entry name" value="P-loop_NTPase"/>
</dbReference>
<dbReference type="InterPro" id="IPR002912">
    <property type="entry name" value="ACT_dom"/>
</dbReference>
<dbReference type="SUPFAM" id="SSF55021">
    <property type="entry name" value="ACT-like"/>
    <property type="match status" value="1"/>
</dbReference>